<feature type="transmembrane region" description="Helical" evidence="8">
    <location>
        <begin position="361"/>
        <end position="379"/>
    </location>
</feature>
<dbReference type="PRINTS" id="PR01036">
    <property type="entry name" value="TCRTETB"/>
</dbReference>
<feature type="transmembrane region" description="Helical" evidence="8">
    <location>
        <begin position="140"/>
        <end position="161"/>
    </location>
</feature>
<sequence length="547" mass="56839">MTDVTRTAPSRRRQLAAFAVICVAELLIVLDMTIINVALPSIGVQLATGISGLQWVVDAYTLTFSGLLLAFGNLGDRYGRRLFLLVGLTGLGASSIVGATADGLGDVLTSRAVMGVFAAMVLPATLAVITNLFPLPKERALAIGVWSSIAGVAVAIGPVSGGFLLEHFSWHSVFWLNVPIALVAVVLVALIVPESRAANPGKLDVPGVILSTAGVTLLVFVVIEAPNFGWTSPATLGGAVVAAALLWAFVRRERRVAAPVLDVSLFRIAPFAWPAVSIAVGFFSLFGFLFLITQYFQGIREYSPLAFGIATLPFAAALAISSPTATVVAQKVGTMPVLVTGLVSIGAGLVVAAQVEIDSSYLGLVLPAMLLLAVGIAVIQGPATESIMSSLPLDEAGAGAAVNDTTREIGGTLGVAVLGSLVASYYVSTVRPLVEAIPSAIMTDTEKTYAQASVLSVSEIRARDLPSLFEPQRAQLILEMKEAALRGSSIAAYVAAGAVFVCAVVVALRFPAHHRTTGMLAPEAPDRTERSHTGPSHSGPSHTEADR</sequence>
<evidence type="ECO:0000259" key="9">
    <source>
        <dbReference type="PROSITE" id="PS50850"/>
    </source>
</evidence>
<keyword evidence="2" id="KW-0813">Transport</keyword>
<keyword evidence="6 8" id="KW-0472">Membrane</keyword>
<evidence type="ECO:0000256" key="7">
    <source>
        <dbReference type="SAM" id="MobiDB-lite"/>
    </source>
</evidence>
<name>A0ABS7P716_9NOCA</name>
<keyword evidence="4 8" id="KW-0812">Transmembrane</keyword>
<dbReference type="Pfam" id="PF07690">
    <property type="entry name" value="MFS_1"/>
    <property type="match status" value="1"/>
</dbReference>
<dbReference type="InterPro" id="IPR036259">
    <property type="entry name" value="MFS_trans_sf"/>
</dbReference>
<gene>
    <name evidence="10" type="ORF">HQ603_13795</name>
</gene>
<feature type="transmembrane region" description="Helical" evidence="8">
    <location>
        <begin position="113"/>
        <end position="133"/>
    </location>
</feature>
<feature type="domain" description="Major facilitator superfamily (MFS) profile" evidence="9">
    <location>
        <begin position="17"/>
        <end position="447"/>
    </location>
</feature>
<keyword evidence="11" id="KW-1185">Reference proteome</keyword>
<feature type="transmembrane region" description="Helical" evidence="8">
    <location>
        <begin position="332"/>
        <end position="355"/>
    </location>
</feature>
<reference evidence="10 11" key="1">
    <citation type="submission" date="2020-06" db="EMBL/GenBank/DDBJ databases">
        <title>Taxonomy, biology and ecology of Rhodococcus bacteria occurring in California pistachio and other woody hosts as revealed by genome sequence analyses.</title>
        <authorList>
            <person name="Gai Y."/>
            <person name="Riely B."/>
        </authorList>
    </citation>
    <scope>NUCLEOTIDE SEQUENCE [LARGE SCALE GENOMIC DNA]</scope>
    <source>
        <strain evidence="10 11">BP-281</strain>
    </source>
</reference>
<comment type="subcellular location">
    <subcellularLocation>
        <location evidence="1">Cell membrane</location>
        <topology evidence="1">Multi-pass membrane protein</topology>
    </subcellularLocation>
</comment>
<organism evidence="10 11">
    <name type="scientific">Rhodococcoides corynebacterioides</name>
    <dbReference type="NCBI Taxonomy" id="53972"/>
    <lineage>
        <taxon>Bacteria</taxon>
        <taxon>Bacillati</taxon>
        <taxon>Actinomycetota</taxon>
        <taxon>Actinomycetes</taxon>
        <taxon>Mycobacteriales</taxon>
        <taxon>Nocardiaceae</taxon>
        <taxon>Rhodococcoides</taxon>
    </lineage>
</organism>
<dbReference type="PROSITE" id="PS50850">
    <property type="entry name" value="MFS"/>
    <property type="match status" value="1"/>
</dbReference>
<feature type="transmembrane region" description="Helical" evidence="8">
    <location>
        <begin position="205"/>
        <end position="223"/>
    </location>
</feature>
<dbReference type="CDD" id="cd17321">
    <property type="entry name" value="MFS_MMR_MDR_like"/>
    <property type="match status" value="1"/>
</dbReference>
<evidence type="ECO:0000256" key="4">
    <source>
        <dbReference type="ARBA" id="ARBA00022692"/>
    </source>
</evidence>
<feature type="transmembrane region" description="Helical" evidence="8">
    <location>
        <begin position="82"/>
        <end position="101"/>
    </location>
</feature>
<dbReference type="Gene3D" id="1.20.1250.20">
    <property type="entry name" value="MFS general substrate transporter like domains"/>
    <property type="match status" value="1"/>
</dbReference>
<dbReference type="Gene3D" id="1.20.1720.10">
    <property type="entry name" value="Multidrug resistance protein D"/>
    <property type="match status" value="1"/>
</dbReference>
<evidence type="ECO:0000256" key="5">
    <source>
        <dbReference type="ARBA" id="ARBA00022989"/>
    </source>
</evidence>
<feature type="transmembrane region" description="Helical" evidence="8">
    <location>
        <begin position="229"/>
        <end position="250"/>
    </location>
</feature>
<feature type="transmembrane region" description="Helical" evidence="8">
    <location>
        <begin position="173"/>
        <end position="193"/>
    </location>
</feature>
<dbReference type="SUPFAM" id="SSF103473">
    <property type="entry name" value="MFS general substrate transporter"/>
    <property type="match status" value="1"/>
</dbReference>
<dbReference type="PANTHER" id="PTHR42718:SF42">
    <property type="entry name" value="EXPORT PROTEIN"/>
    <property type="match status" value="1"/>
</dbReference>
<dbReference type="InterPro" id="IPR004638">
    <property type="entry name" value="EmrB-like"/>
</dbReference>
<dbReference type="Proteomes" id="UP000825228">
    <property type="component" value="Unassembled WGS sequence"/>
</dbReference>
<dbReference type="PANTHER" id="PTHR42718">
    <property type="entry name" value="MAJOR FACILITATOR SUPERFAMILY MULTIDRUG TRANSPORTER MFSC"/>
    <property type="match status" value="1"/>
</dbReference>
<feature type="compositionally biased region" description="Low complexity" evidence="7">
    <location>
        <begin position="533"/>
        <end position="547"/>
    </location>
</feature>
<evidence type="ECO:0000313" key="10">
    <source>
        <dbReference type="EMBL" id="MBY6367826.1"/>
    </source>
</evidence>
<evidence type="ECO:0000256" key="6">
    <source>
        <dbReference type="ARBA" id="ARBA00023136"/>
    </source>
</evidence>
<keyword evidence="3" id="KW-1003">Cell membrane</keyword>
<dbReference type="InterPro" id="IPR011701">
    <property type="entry name" value="MFS"/>
</dbReference>
<feature type="region of interest" description="Disordered" evidence="7">
    <location>
        <begin position="518"/>
        <end position="547"/>
    </location>
</feature>
<accession>A0ABS7P716</accession>
<dbReference type="RefSeq" id="WP_222685085.1">
    <property type="nucleotide sequence ID" value="NZ_JABUBT010000018.1"/>
</dbReference>
<feature type="transmembrane region" description="Helical" evidence="8">
    <location>
        <begin position="302"/>
        <end position="320"/>
    </location>
</feature>
<evidence type="ECO:0000256" key="2">
    <source>
        <dbReference type="ARBA" id="ARBA00022448"/>
    </source>
</evidence>
<dbReference type="EMBL" id="JABUBU010000014">
    <property type="protein sequence ID" value="MBY6367826.1"/>
    <property type="molecule type" value="Genomic_DNA"/>
</dbReference>
<dbReference type="NCBIfam" id="TIGR00711">
    <property type="entry name" value="efflux_EmrB"/>
    <property type="match status" value="1"/>
</dbReference>
<dbReference type="InterPro" id="IPR020846">
    <property type="entry name" value="MFS_dom"/>
</dbReference>
<evidence type="ECO:0000256" key="8">
    <source>
        <dbReference type="SAM" id="Phobius"/>
    </source>
</evidence>
<evidence type="ECO:0000256" key="1">
    <source>
        <dbReference type="ARBA" id="ARBA00004651"/>
    </source>
</evidence>
<feature type="transmembrane region" description="Helical" evidence="8">
    <location>
        <begin position="271"/>
        <end position="296"/>
    </location>
</feature>
<protein>
    <submittedName>
        <fullName evidence="10">MFS transporter</fullName>
    </submittedName>
</protein>
<evidence type="ECO:0000256" key="3">
    <source>
        <dbReference type="ARBA" id="ARBA00022475"/>
    </source>
</evidence>
<feature type="transmembrane region" description="Helical" evidence="8">
    <location>
        <begin position="15"/>
        <end position="39"/>
    </location>
</feature>
<keyword evidence="5 8" id="KW-1133">Transmembrane helix</keyword>
<feature type="transmembrane region" description="Helical" evidence="8">
    <location>
        <begin position="490"/>
        <end position="510"/>
    </location>
</feature>
<comment type="caution">
    <text evidence="10">The sequence shown here is derived from an EMBL/GenBank/DDBJ whole genome shotgun (WGS) entry which is preliminary data.</text>
</comment>
<feature type="transmembrane region" description="Helical" evidence="8">
    <location>
        <begin position="59"/>
        <end position="75"/>
    </location>
</feature>
<proteinExistence type="predicted"/>
<evidence type="ECO:0000313" key="11">
    <source>
        <dbReference type="Proteomes" id="UP000825228"/>
    </source>
</evidence>